<feature type="transmembrane region" description="Helical" evidence="1">
    <location>
        <begin position="21"/>
        <end position="45"/>
    </location>
</feature>
<dbReference type="Proteomes" id="UP000013827">
    <property type="component" value="Unassembled WGS sequence"/>
</dbReference>
<evidence type="ECO:0000313" key="2">
    <source>
        <dbReference type="EnsemblProtists" id="EOD09120"/>
    </source>
</evidence>
<dbReference type="RefSeq" id="XP_005761549.1">
    <property type="nucleotide sequence ID" value="XM_005761492.1"/>
</dbReference>
<dbReference type="PaxDb" id="2903-EOD09120"/>
<reference evidence="2" key="2">
    <citation type="submission" date="2024-10" db="UniProtKB">
        <authorList>
            <consortium name="EnsemblProtists"/>
        </authorList>
    </citation>
    <scope>IDENTIFICATION</scope>
</reference>
<evidence type="ECO:0000256" key="1">
    <source>
        <dbReference type="SAM" id="Phobius"/>
    </source>
</evidence>
<keyword evidence="3" id="KW-1185">Reference proteome</keyword>
<proteinExistence type="predicted"/>
<dbReference type="HOGENOM" id="CLU_1380384_0_0_1"/>
<accession>A0A0D3ICY5</accession>
<evidence type="ECO:0000313" key="3">
    <source>
        <dbReference type="Proteomes" id="UP000013827"/>
    </source>
</evidence>
<sequence>MMFKTPVDGSSSTAQPDTPEYVAFAVVTLAFVLAMPTGLGRGGTWAGRFGLERQRRTQVLKRARTYLLDLIEGGMYTMIYAAMAISLSPLAELPFPAYIESTPWHICLLEVILQAGVNQMVQIAIRDYANTVLSPYLPDLGTQGDRSGARAGGGVVMTTCLFSRQGAWKRKMALLDRHLDQHFFICFPKTVLAALGLW</sequence>
<keyword evidence="1" id="KW-1133">Transmembrane helix</keyword>
<protein>
    <submittedName>
        <fullName evidence="2">Uncharacterized protein</fullName>
    </submittedName>
</protein>
<dbReference type="EnsemblProtists" id="EOD09120">
    <property type="protein sequence ID" value="EOD09120"/>
    <property type="gene ID" value="EMIHUDRAFT_446292"/>
</dbReference>
<dbReference type="GeneID" id="17255273"/>
<dbReference type="AlphaFoldDB" id="A0A0D3ICY5"/>
<keyword evidence="1" id="KW-0472">Membrane</keyword>
<reference evidence="3" key="1">
    <citation type="journal article" date="2013" name="Nature">
        <title>Pan genome of the phytoplankton Emiliania underpins its global distribution.</title>
        <authorList>
            <person name="Read B.A."/>
            <person name="Kegel J."/>
            <person name="Klute M.J."/>
            <person name="Kuo A."/>
            <person name="Lefebvre S.C."/>
            <person name="Maumus F."/>
            <person name="Mayer C."/>
            <person name="Miller J."/>
            <person name="Monier A."/>
            <person name="Salamov A."/>
            <person name="Young J."/>
            <person name="Aguilar M."/>
            <person name="Claverie J.M."/>
            <person name="Frickenhaus S."/>
            <person name="Gonzalez K."/>
            <person name="Herman E.K."/>
            <person name="Lin Y.C."/>
            <person name="Napier J."/>
            <person name="Ogata H."/>
            <person name="Sarno A.F."/>
            <person name="Shmutz J."/>
            <person name="Schroeder D."/>
            <person name="de Vargas C."/>
            <person name="Verret F."/>
            <person name="von Dassow P."/>
            <person name="Valentin K."/>
            <person name="Van de Peer Y."/>
            <person name="Wheeler G."/>
            <person name="Dacks J.B."/>
            <person name="Delwiche C.F."/>
            <person name="Dyhrman S.T."/>
            <person name="Glockner G."/>
            <person name="John U."/>
            <person name="Richards T."/>
            <person name="Worden A.Z."/>
            <person name="Zhang X."/>
            <person name="Grigoriev I.V."/>
            <person name="Allen A.E."/>
            <person name="Bidle K."/>
            <person name="Borodovsky M."/>
            <person name="Bowler C."/>
            <person name="Brownlee C."/>
            <person name="Cock J.M."/>
            <person name="Elias M."/>
            <person name="Gladyshev V.N."/>
            <person name="Groth M."/>
            <person name="Guda C."/>
            <person name="Hadaegh A."/>
            <person name="Iglesias-Rodriguez M.D."/>
            <person name="Jenkins J."/>
            <person name="Jones B.M."/>
            <person name="Lawson T."/>
            <person name="Leese F."/>
            <person name="Lindquist E."/>
            <person name="Lobanov A."/>
            <person name="Lomsadze A."/>
            <person name="Malik S.B."/>
            <person name="Marsh M.E."/>
            <person name="Mackinder L."/>
            <person name="Mock T."/>
            <person name="Mueller-Roeber B."/>
            <person name="Pagarete A."/>
            <person name="Parker M."/>
            <person name="Probert I."/>
            <person name="Quesneville H."/>
            <person name="Raines C."/>
            <person name="Rensing S.A."/>
            <person name="Riano-Pachon D.M."/>
            <person name="Richier S."/>
            <person name="Rokitta S."/>
            <person name="Shiraiwa Y."/>
            <person name="Soanes D.M."/>
            <person name="van der Giezen M."/>
            <person name="Wahlund T.M."/>
            <person name="Williams B."/>
            <person name="Wilson W."/>
            <person name="Wolfe G."/>
            <person name="Wurch L.L."/>
        </authorList>
    </citation>
    <scope>NUCLEOTIDE SEQUENCE</scope>
</reference>
<name>A0A0D3ICY5_EMIH1</name>
<dbReference type="KEGG" id="ehx:EMIHUDRAFT_446292"/>
<keyword evidence="1" id="KW-0812">Transmembrane</keyword>
<organism evidence="2 3">
    <name type="scientific">Emiliania huxleyi (strain CCMP1516)</name>
    <dbReference type="NCBI Taxonomy" id="280463"/>
    <lineage>
        <taxon>Eukaryota</taxon>
        <taxon>Haptista</taxon>
        <taxon>Haptophyta</taxon>
        <taxon>Prymnesiophyceae</taxon>
        <taxon>Isochrysidales</taxon>
        <taxon>Noelaerhabdaceae</taxon>
        <taxon>Emiliania</taxon>
    </lineage>
</organism>
<feature type="transmembrane region" description="Helical" evidence="1">
    <location>
        <begin position="66"/>
        <end position="87"/>
    </location>
</feature>